<evidence type="ECO:0000259" key="7">
    <source>
        <dbReference type="PROSITE" id="PS50287"/>
    </source>
</evidence>
<reference evidence="8" key="2">
    <citation type="submission" date="2025-09" db="UniProtKB">
        <authorList>
            <consortium name="Ensembl"/>
        </authorList>
    </citation>
    <scope>IDENTIFICATION</scope>
</reference>
<dbReference type="SMART" id="SM00202">
    <property type="entry name" value="SR"/>
    <property type="match status" value="3"/>
</dbReference>
<evidence type="ECO:0000256" key="5">
    <source>
        <dbReference type="PROSITE-ProRule" id="PRU00196"/>
    </source>
</evidence>
<feature type="disulfide bond" evidence="5">
    <location>
        <begin position="238"/>
        <end position="302"/>
    </location>
</feature>
<dbReference type="InterPro" id="IPR036772">
    <property type="entry name" value="SRCR-like_dom_sf"/>
</dbReference>
<dbReference type="SUPFAM" id="SSF56487">
    <property type="entry name" value="SRCR-like"/>
    <property type="match status" value="3"/>
</dbReference>
<dbReference type="PROSITE" id="PS50287">
    <property type="entry name" value="SRCR_2"/>
    <property type="match status" value="3"/>
</dbReference>
<keyword evidence="1" id="KW-0732">Signal</keyword>
<dbReference type="PANTHER" id="PTHR48071">
    <property type="entry name" value="SRCR DOMAIN-CONTAINING PROTEIN"/>
    <property type="match status" value="1"/>
</dbReference>
<feature type="disulfide bond" evidence="5">
    <location>
        <begin position="282"/>
        <end position="292"/>
    </location>
</feature>
<keyword evidence="2" id="KW-0677">Repeat</keyword>
<evidence type="ECO:0000313" key="9">
    <source>
        <dbReference type="Proteomes" id="UP000694562"/>
    </source>
</evidence>
<evidence type="ECO:0000256" key="3">
    <source>
        <dbReference type="ARBA" id="ARBA00023157"/>
    </source>
</evidence>
<organism evidence="8 9">
    <name type="scientific">Falco tinnunculus</name>
    <name type="common">Common kestrel</name>
    <dbReference type="NCBI Taxonomy" id="100819"/>
    <lineage>
        <taxon>Eukaryota</taxon>
        <taxon>Metazoa</taxon>
        <taxon>Chordata</taxon>
        <taxon>Craniata</taxon>
        <taxon>Vertebrata</taxon>
        <taxon>Euteleostomi</taxon>
        <taxon>Archelosauria</taxon>
        <taxon>Archosauria</taxon>
        <taxon>Dinosauria</taxon>
        <taxon>Saurischia</taxon>
        <taxon>Theropoda</taxon>
        <taxon>Coelurosauria</taxon>
        <taxon>Aves</taxon>
        <taxon>Neognathae</taxon>
        <taxon>Neoaves</taxon>
        <taxon>Telluraves</taxon>
        <taxon>Australaves</taxon>
        <taxon>Falconiformes</taxon>
        <taxon>Falconidae</taxon>
        <taxon>Falco</taxon>
    </lineage>
</organism>
<keyword evidence="6" id="KW-0812">Transmembrane</keyword>
<feature type="disulfide bond" evidence="5">
    <location>
        <begin position="384"/>
        <end position="394"/>
    </location>
</feature>
<evidence type="ECO:0000256" key="2">
    <source>
        <dbReference type="ARBA" id="ARBA00022737"/>
    </source>
</evidence>
<feature type="disulfide bond" evidence="5">
    <location>
        <begin position="340"/>
        <end position="404"/>
    </location>
</feature>
<feature type="disulfide bond" evidence="5">
    <location>
        <begin position="251"/>
        <end position="312"/>
    </location>
</feature>
<feature type="transmembrane region" description="Helical" evidence="6">
    <location>
        <begin position="34"/>
        <end position="52"/>
    </location>
</feature>
<proteinExistence type="predicted"/>
<dbReference type="Ensembl" id="ENSFTIT00000018337.1">
    <property type="protein sequence ID" value="ENSFTIP00000017597.1"/>
    <property type="gene ID" value="ENSFTIG00000011590.1"/>
</dbReference>
<name>A0A8C4UXF1_FALTI</name>
<dbReference type="AlphaFoldDB" id="A0A8C4UXF1"/>
<feature type="disulfide bond" evidence="5">
    <location>
        <begin position="128"/>
        <end position="192"/>
    </location>
</feature>
<protein>
    <recommendedName>
        <fullName evidence="7">SRCR domain-containing protein</fullName>
    </recommendedName>
</protein>
<dbReference type="FunFam" id="3.10.250.10:FF:000006">
    <property type="entry name" value="neurotrypsin isoform X2"/>
    <property type="match status" value="2"/>
</dbReference>
<dbReference type="Pfam" id="PF00530">
    <property type="entry name" value="SRCR"/>
    <property type="match status" value="3"/>
</dbReference>
<feature type="disulfide bond" evidence="5">
    <location>
        <begin position="172"/>
        <end position="182"/>
    </location>
</feature>
<keyword evidence="6" id="KW-0472">Membrane</keyword>
<reference evidence="8" key="1">
    <citation type="submission" date="2025-08" db="UniProtKB">
        <authorList>
            <consortium name="Ensembl"/>
        </authorList>
    </citation>
    <scope>IDENTIFICATION</scope>
</reference>
<feature type="domain" description="SRCR" evidence="7">
    <location>
        <begin position="213"/>
        <end position="313"/>
    </location>
</feature>
<evidence type="ECO:0000313" key="8">
    <source>
        <dbReference type="Ensembl" id="ENSFTIP00000017597.1"/>
    </source>
</evidence>
<evidence type="ECO:0000256" key="1">
    <source>
        <dbReference type="ARBA" id="ARBA00022729"/>
    </source>
</evidence>
<accession>A0A8C4UXF1</accession>
<keyword evidence="6" id="KW-1133">Transmembrane helix</keyword>
<keyword evidence="4" id="KW-0325">Glycoprotein</keyword>
<dbReference type="InterPro" id="IPR001190">
    <property type="entry name" value="SRCR"/>
</dbReference>
<evidence type="ECO:0000256" key="4">
    <source>
        <dbReference type="ARBA" id="ARBA00023180"/>
    </source>
</evidence>
<evidence type="ECO:0000256" key="6">
    <source>
        <dbReference type="SAM" id="Phobius"/>
    </source>
</evidence>
<dbReference type="Proteomes" id="UP000694562">
    <property type="component" value="Unplaced"/>
</dbReference>
<sequence>MSSYFLNTVLRGFQILKLVVSSLLSCYDFLTIKSFPFLLKWLVFILLSKFSVETLHKIHAADFEMWKRGRRKVGFTSVLTGHFQLIYLTVFVLNVLSPKATHLQLVNGKHRCEGRVEVYYEGRLGTVCDDYWDISDAQVVCRQLGCGQAITALGNAYFGEGSGDILLDNVKCNGSEISLLHCNHPGWRIHNCDHYEDAAGSRCHISTFPCARLRLSGGRNSCEGRVEVYYGGSWGTVCDDEWDLRDAQVVCQQLGCGQPTNAPGSAYFGLGSGSILLDDVQCRGDETSLEMCRHNGWGMHNCGHIEDAGVICARLRLSGGRNSCEGRVEVYYGGSWGTVCDDEWDLRDAQVVCQQLGCGQPTNATGSAYFGLGSGRILLDDVQCRGDETSLEMCRHNGWGMHNCGHIEDAVMVVLLLCSLALGKPFSLWDLQLDEGLGSFF</sequence>
<dbReference type="PRINTS" id="PR00258">
    <property type="entry name" value="SPERACTRCPTR"/>
</dbReference>
<dbReference type="Gene3D" id="3.10.250.10">
    <property type="entry name" value="SRCR-like domain"/>
    <property type="match status" value="3"/>
</dbReference>
<feature type="domain" description="SRCR" evidence="7">
    <location>
        <begin position="315"/>
        <end position="415"/>
    </location>
</feature>
<dbReference type="GO" id="GO:0016020">
    <property type="term" value="C:membrane"/>
    <property type="evidence" value="ECO:0007669"/>
    <property type="project" value="InterPro"/>
</dbReference>
<dbReference type="FunFam" id="3.10.250.10:FF:000003">
    <property type="entry name" value="Deleted in malignant brain tumors 1"/>
    <property type="match status" value="1"/>
</dbReference>
<comment type="caution">
    <text evidence="5">Lacks conserved residue(s) required for the propagation of feature annotation.</text>
</comment>
<feature type="domain" description="SRCR" evidence="7">
    <location>
        <begin position="103"/>
        <end position="204"/>
    </location>
</feature>
<keyword evidence="3 5" id="KW-1015">Disulfide bond</keyword>
<dbReference type="PANTHER" id="PTHR48071:SF18">
    <property type="entry name" value="DELETED IN MALIGNANT BRAIN TUMORS 1 PROTEIN-RELATED"/>
    <property type="match status" value="1"/>
</dbReference>
<dbReference type="OrthoDB" id="536948at2759"/>
<dbReference type="PROSITE" id="PS00420">
    <property type="entry name" value="SRCR_1"/>
    <property type="match status" value="2"/>
</dbReference>
<keyword evidence="9" id="KW-1185">Reference proteome</keyword>
<feature type="transmembrane region" description="Helical" evidence="6">
    <location>
        <begin position="73"/>
        <end position="96"/>
    </location>
</feature>